<dbReference type="PANTHER" id="PTHR35936">
    <property type="entry name" value="MEMBRANE-BOUND LYTIC MUREIN TRANSGLYCOSYLASE F"/>
    <property type="match status" value="1"/>
</dbReference>
<dbReference type="SUPFAM" id="SSF53850">
    <property type="entry name" value="Periplasmic binding protein-like II"/>
    <property type="match status" value="1"/>
</dbReference>
<feature type="signal peptide" evidence="3">
    <location>
        <begin position="1"/>
        <end position="31"/>
    </location>
</feature>
<gene>
    <name evidence="5" type="ORF">GCM10009304_13760</name>
</gene>
<dbReference type="SMART" id="SM00062">
    <property type="entry name" value="PBPb"/>
    <property type="match status" value="1"/>
</dbReference>
<reference evidence="5" key="1">
    <citation type="journal article" date="2014" name="Int. J. Syst. Evol. Microbiol.">
        <title>Complete genome sequence of Corynebacterium casei LMG S-19264T (=DSM 44701T), isolated from a smear-ripened cheese.</title>
        <authorList>
            <consortium name="US DOE Joint Genome Institute (JGI-PGF)"/>
            <person name="Walter F."/>
            <person name="Albersmeier A."/>
            <person name="Kalinowski J."/>
            <person name="Ruckert C."/>
        </authorList>
    </citation>
    <scope>NUCLEOTIDE SEQUENCE</scope>
    <source>
        <strain evidence="5">JCM 30078</strain>
    </source>
</reference>
<evidence type="ECO:0000256" key="2">
    <source>
        <dbReference type="ARBA" id="ARBA00022729"/>
    </source>
</evidence>
<organism evidence="5 6">
    <name type="scientific">Pseudomonas matsuisoli</name>
    <dbReference type="NCBI Taxonomy" id="1515666"/>
    <lineage>
        <taxon>Bacteria</taxon>
        <taxon>Pseudomonadati</taxon>
        <taxon>Pseudomonadota</taxon>
        <taxon>Gammaproteobacteria</taxon>
        <taxon>Pseudomonadales</taxon>
        <taxon>Pseudomonadaceae</taxon>
        <taxon>Pseudomonas</taxon>
    </lineage>
</organism>
<dbReference type="Gene3D" id="3.40.190.10">
    <property type="entry name" value="Periplasmic binding protein-like II"/>
    <property type="match status" value="2"/>
</dbReference>
<proteinExistence type="inferred from homology"/>
<feature type="chain" id="PRO_5037540341" evidence="3">
    <location>
        <begin position="32"/>
        <end position="279"/>
    </location>
</feature>
<evidence type="ECO:0000313" key="6">
    <source>
        <dbReference type="Proteomes" id="UP000635983"/>
    </source>
</evidence>
<dbReference type="EMBL" id="BMPO01000003">
    <property type="protein sequence ID" value="GGJ89409.1"/>
    <property type="molecule type" value="Genomic_DNA"/>
</dbReference>
<dbReference type="AlphaFoldDB" id="A0A917PSC6"/>
<evidence type="ECO:0000313" key="5">
    <source>
        <dbReference type="EMBL" id="GGJ89409.1"/>
    </source>
</evidence>
<dbReference type="RefSeq" id="WP_229779289.1">
    <property type="nucleotide sequence ID" value="NZ_BMPO01000003.1"/>
</dbReference>
<keyword evidence="2 3" id="KW-0732">Signal</keyword>
<dbReference type="InterPro" id="IPR001638">
    <property type="entry name" value="Solute-binding_3/MltF_N"/>
</dbReference>
<dbReference type="Proteomes" id="UP000635983">
    <property type="component" value="Unassembled WGS sequence"/>
</dbReference>
<reference evidence="5" key="2">
    <citation type="submission" date="2020-09" db="EMBL/GenBank/DDBJ databases">
        <authorList>
            <person name="Sun Q."/>
            <person name="Ohkuma M."/>
        </authorList>
    </citation>
    <scope>NUCLEOTIDE SEQUENCE</scope>
    <source>
        <strain evidence="5">JCM 30078</strain>
    </source>
</reference>
<name>A0A917PSC6_9PSED</name>
<evidence type="ECO:0000259" key="4">
    <source>
        <dbReference type="SMART" id="SM00062"/>
    </source>
</evidence>
<accession>A0A917PSC6</accession>
<keyword evidence="6" id="KW-1185">Reference proteome</keyword>
<comment type="caution">
    <text evidence="5">The sequence shown here is derived from an EMBL/GenBank/DDBJ whole genome shotgun (WGS) entry which is preliminary data.</text>
</comment>
<evidence type="ECO:0000256" key="1">
    <source>
        <dbReference type="ARBA" id="ARBA00010333"/>
    </source>
</evidence>
<feature type="domain" description="Solute-binding protein family 3/N-terminal" evidence="4">
    <location>
        <begin position="33"/>
        <end position="255"/>
    </location>
</feature>
<dbReference type="Pfam" id="PF00497">
    <property type="entry name" value="SBP_bac_3"/>
    <property type="match status" value="1"/>
</dbReference>
<protein>
    <submittedName>
        <fullName evidence="5">Arginine ABC transporter substrate-binding protein</fullName>
    </submittedName>
</protein>
<sequence length="279" mass="30572">MIRCSMGATVMSRLRCIVCVAPLLVAPVAVAETIEFGFGTDKPPYVYENEGRGLEYDIVQAAMREAGISLNVRHLPIDRLHLTLEHGELDAIASTNIQSGLSNVAYSDVVLYYQNVAIALASRGLVVECIEDLSNLSVSSFQSARRLLGGAYAKMAAANPRYREEPRQITRSRLLYSGRVDVVVADIRIHEQLSKQASAEVDVSQPITVYPIFPRTPYRIGFRDAELRDRFNRGLAAVRASGEYAAIEERYAADEPEKALSGVTHVVNGAVRSAAGSER</sequence>
<evidence type="ECO:0000256" key="3">
    <source>
        <dbReference type="SAM" id="SignalP"/>
    </source>
</evidence>
<comment type="similarity">
    <text evidence="1">Belongs to the bacterial solute-binding protein 3 family.</text>
</comment>
<dbReference type="PANTHER" id="PTHR35936:SF6">
    <property type="entry name" value="AMINO ACID ABC TRANSPORTER SUBSTRATE-BINDING PAAT FAMILY PROTEIN"/>
    <property type="match status" value="1"/>
</dbReference>